<dbReference type="KEGG" id="hazt:125177730"/>
<dbReference type="InterPro" id="IPR032675">
    <property type="entry name" value="LRR_dom_sf"/>
</dbReference>
<dbReference type="SUPFAM" id="SSF52047">
    <property type="entry name" value="RNI-like"/>
    <property type="match status" value="1"/>
</dbReference>
<reference evidence="2" key="1">
    <citation type="submission" date="2025-08" db="UniProtKB">
        <authorList>
            <consortium name="RefSeq"/>
        </authorList>
    </citation>
    <scope>IDENTIFICATION</scope>
    <source>
        <tissue evidence="2">Whole organism</tissue>
    </source>
</reference>
<evidence type="ECO:0000313" key="2">
    <source>
        <dbReference type="RefSeq" id="XP_047735990.1"/>
    </source>
</evidence>
<dbReference type="OrthoDB" id="63112at2759"/>
<dbReference type="GeneID" id="125177730"/>
<name>A0A979FGE4_HYAAZ</name>
<organism evidence="1 2">
    <name type="scientific">Hyalella azteca</name>
    <name type="common">Amphipod</name>
    <dbReference type="NCBI Taxonomy" id="294128"/>
    <lineage>
        <taxon>Eukaryota</taxon>
        <taxon>Metazoa</taxon>
        <taxon>Ecdysozoa</taxon>
        <taxon>Arthropoda</taxon>
        <taxon>Crustacea</taxon>
        <taxon>Multicrustacea</taxon>
        <taxon>Malacostraca</taxon>
        <taxon>Eumalacostraca</taxon>
        <taxon>Peracarida</taxon>
        <taxon>Amphipoda</taxon>
        <taxon>Senticaudata</taxon>
        <taxon>Talitrida</taxon>
        <taxon>Talitroidea</taxon>
        <taxon>Hyalellidae</taxon>
        <taxon>Hyalella</taxon>
    </lineage>
</organism>
<gene>
    <name evidence="2" type="primary">LOC125177730</name>
</gene>
<accession>A0A979FGE4</accession>
<dbReference type="Gene3D" id="3.80.10.10">
    <property type="entry name" value="Ribonuclease Inhibitor"/>
    <property type="match status" value="1"/>
</dbReference>
<keyword evidence="1" id="KW-1185">Reference proteome</keyword>
<evidence type="ECO:0000313" key="1">
    <source>
        <dbReference type="Proteomes" id="UP000694843"/>
    </source>
</evidence>
<sequence>MKCVDLKEVQHLLMNWVDSTRLANRDPKAECVMNHGQVEGAMLKVVGQRANKLHHVERLVWPHLVSGELLRLIGGHCAALQELCLACDCQVAGRDEDENTFTLMAGNGTWEDDVARALSSLYGRVPGNFSVTKPTGCPKLRKLILPHLEDENGIAASSLACALCVLPQLEYVSGIPMMSALMKFRGKNSAAKSIKLRNIGDHDLFMRRPSPNVSYLKEILPRLDSIDIIASPAITRGLAQMFPNITTLKIEWPDFENSTKLFSNLVTLDLILDYRGVWQLLRNLGKHCRALKSLTLRQPSLLVSDDHEEGVAPPKFATLEHFHLFRSSFIEFTAFKNLMMGCTNLKKLHLTLSNDRNYIVDELGDALIRNVIPYFGVLESFKIESLYRYNLCMHLNCTLSIDTVRCLIKHCPNISYIGHLDSWDVVDQDIEKLMEEIKQQNLDLVVQ</sequence>
<proteinExistence type="predicted"/>
<dbReference type="RefSeq" id="XP_047735990.1">
    <property type="nucleotide sequence ID" value="XM_047880034.1"/>
</dbReference>
<dbReference type="Proteomes" id="UP000694843">
    <property type="component" value="Unplaced"/>
</dbReference>
<dbReference type="AlphaFoldDB" id="A0A979FGE4"/>
<protein>
    <submittedName>
        <fullName evidence="2">Uncharacterized protein LOC125177730</fullName>
    </submittedName>
</protein>